<dbReference type="GeneID" id="87832516"/>
<evidence type="ECO:0000313" key="3">
    <source>
        <dbReference type="EMBL" id="KAK4120289.1"/>
    </source>
</evidence>
<evidence type="ECO:0000256" key="2">
    <source>
        <dbReference type="ARBA" id="ARBA00023043"/>
    </source>
</evidence>
<name>A0AAN6TTB7_9PEZI</name>
<evidence type="ECO:0000313" key="4">
    <source>
        <dbReference type="Proteomes" id="UP001302602"/>
    </source>
</evidence>
<dbReference type="SUPFAM" id="SSF48403">
    <property type="entry name" value="Ankyrin repeat"/>
    <property type="match status" value="1"/>
</dbReference>
<dbReference type="Gene3D" id="1.25.40.20">
    <property type="entry name" value="Ankyrin repeat-containing domain"/>
    <property type="match status" value="1"/>
</dbReference>
<accession>A0AAN6TTB7</accession>
<keyword evidence="1" id="KW-0677">Repeat</keyword>
<dbReference type="RefSeq" id="XP_062644060.1">
    <property type="nucleotide sequence ID" value="XM_062795748.1"/>
</dbReference>
<protein>
    <submittedName>
        <fullName evidence="3">Ankyrin</fullName>
    </submittedName>
</protein>
<dbReference type="GO" id="GO:0051059">
    <property type="term" value="F:NF-kappaB binding"/>
    <property type="evidence" value="ECO:0007669"/>
    <property type="project" value="TreeGrafter"/>
</dbReference>
<dbReference type="GO" id="GO:0005829">
    <property type="term" value="C:cytosol"/>
    <property type="evidence" value="ECO:0007669"/>
    <property type="project" value="TreeGrafter"/>
</dbReference>
<dbReference type="PANTHER" id="PTHR46680:SF2">
    <property type="entry name" value="NF-KAPPA-B INHIBITOR ZETA"/>
    <property type="match status" value="1"/>
</dbReference>
<dbReference type="InterPro" id="IPR036770">
    <property type="entry name" value="Ankyrin_rpt-contain_sf"/>
</dbReference>
<dbReference type="PANTHER" id="PTHR46680">
    <property type="entry name" value="NF-KAPPA-B INHIBITOR ALPHA"/>
    <property type="match status" value="1"/>
</dbReference>
<organism evidence="3 4">
    <name type="scientific">Parathielavia appendiculata</name>
    <dbReference type="NCBI Taxonomy" id="2587402"/>
    <lineage>
        <taxon>Eukaryota</taxon>
        <taxon>Fungi</taxon>
        <taxon>Dikarya</taxon>
        <taxon>Ascomycota</taxon>
        <taxon>Pezizomycotina</taxon>
        <taxon>Sordariomycetes</taxon>
        <taxon>Sordariomycetidae</taxon>
        <taxon>Sordariales</taxon>
        <taxon>Chaetomiaceae</taxon>
        <taxon>Parathielavia</taxon>
    </lineage>
</organism>
<gene>
    <name evidence="3" type="ORF">N657DRAFT_674398</name>
</gene>
<keyword evidence="2" id="KW-0040">ANK repeat</keyword>
<comment type="caution">
    <text evidence="3">The sequence shown here is derived from an EMBL/GenBank/DDBJ whole genome shotgun (WGS) entry which is preliminary data.</text>
</comment>
<dbReference type="SMART" id="SM00248">
    <property type="entry name" value="ANK"/>
    <property type="match status" value="4"/>
</dbReference>
<dbReference type="InterPro" id="IPR051070">
    <property type="entry name" value="NF-kappa-B_inhibitor"/>
</dbReference>
<proteinExistence type="predicted"/>
<keyword evidence="4" id="KW-1185">Reference proteome</keyword>
<reference evidence="3" key="2">
    <citation type="submission" date="2023-05" db="EMBL/GenBank/DDBJ databases">
        <authorList>
            <consortium name="Lawrence Berkeley National Laboratory"/>
            <person name="Steindorff A."/>
            <person name="Hensen N."/>
            <person name="Bonometti L."/>
            <person name="Westerberg I."/>
            <person name="Brannstrom I.O."/>
            <person name="Guillou S."/>
            <person name="Cros-Aarteil S."/>
            <person name="Calhoun S."/>
            <person name="Haridas S."/>
            <person name="Kuo A."/>
            <person name="Mondo S."/>
            <person name="Pangilinan J."/>
            <person name="Riley R."/>
            <person name="Labutti K."/>
            <person name="Andreopoulos B."/>
            <person name="Lipzen A."/>
            <person name="Chen C."/>
            <person name="Yanf M."/>
            <person name="Daum C."/>
            <person name="Ng V."/>
            <person name="Clum A."/>
            <person name="Ohm R."/>
            <person name="Martin F."/>
            <person name="Silar P."/>
            <person name="Natvig D."/>
            <person name="Lalanne C."/>
            <person name="Gautier V."/>
            <person name="Ament-Velasquez S.L."/>
            <person name="Kruys A."/>
            <person name="Hutchinson M.I."/>
            <person name="Powell A.J."/>
            <person name="Barry K."/>
            <person name="Miller A.N."/>
            <person name="Grigoriev I.V."/>
            <person name="Debuchy R."/>
            <person name="Gladieux P."/>
            <person name="Thoren M.H."/>
            <person name="Johannesson H."/>
        </authorList>
    </citation>
    <scope>NUCLEOTIDE SEQUENCE</scope>
    <source>
        <strain evidence="3">CBS 731.68</strain>
    </source>
</reference>
<dbReference type="AlphaFoldDB" id="A0AAN6TTB7"/>
<dbReference type="InterPro" id="IPR002110">
    <property type="entry name" value="Ankyrin_rpt"/>
</dbReference>
<dbReference type="EMBL" id="MU853240">
    <property type="protein sequence ID" value="KAK4120289.1"/>
    <property type="molecule type" value="Genomic_DNA"/>
</dbReference>
<evidence type="ECO:0000256" key="1">
    <source>
        <dbReference type="ARBA" id="ARBA00022737"/>
    </source>
</evidence>
<dbReference type="Proteomes" id="UP001302602">
    <property type="component" value="Unassembled WGS sequence"/>
</dbReference>
<sequence length="201" mass="22268">MYEEDSTTDTPPLGATSLHIVCVHHDLNMVKRLIASGYNRISRNSEGRNDAEGRLAPFTAMEHGHDFFAEYLVARGLKVELQTASYLETPLHFITNAPIVHRLAIVQFLCETGASKGTQNAHGSTIAPIVFQYGHPDSPNFLQYLILSEEWRLRIRDYLGRTPIHVTAISGHLSVIGMLGSVANAEILTITDQRDSLMAVD</sequence>
<reference evidence="3" key="1">
    <citation type="journal article" date="2023" name="Mol. Phylogenet. Evol.">
        <title>Genome-scale phylogeny and comparative genomics of the fungal order Sordariales.</title>
        <authorList>
            <person name="Hensen N."/>
            <person name="Bonometti L."/>
            <person name="Westerberg I."/>
            <person name="Brannstrom I.O."/>
            <person name="Guillou S."/>
            <person name="Cros-Aarteil S."/>
            <person name="Calhoun S."/>
            <person name="Haridas S."/>
            <person name="Kuo A."/>
            <person name="Mondo S."/>
            <person name="Pangilinan J."/>
            <person name="Riley R."/>
            <person name="LaButti K."/>
            <person name="Andreopoulos B."/>
            <person name="Lipzen A."/>
            <person name="Chen C."/>
            <person name="Yan M."/>
            <person name="Daum C."/>
            <person name="Ng V."/>
            <person name="Clum A."/>
            <person name="Steindorff A."/>
            <person name="Ohm R.A."/>
            <person name="Martin F."/>
            <person name="Silar P."/>
            <person name="Natvig D.O."/>
            <person name="Lalanne C."/>
            <person name="Gautier V."/>
            <person name="Ament-Velasquez S.L."/>
            <person name="Kruys A."/>
            <person name="Hutchinson M.I."/>
            <person name="Powell A.J."/>
            <person name="Barry K."/>
            <person name="Miller A.N."/>
            <person name="Grigoriev I.V."/>
            <person name="Debuchy R."/>
            <person name="Gladieux P."/>
            <person name="Hiltunen Thoren M."/>
            <person name="Johannesson H."/>
        </authorList>
    </citation>
    <scope>NUCLEOTIDE SEQUENCE</scope>
    <source>
        <strain evidence="3">CBS 731.68</strain>
    </source>
</reference>
<dbReference type="GO" id="GO:0071356">
    <property type="term" value="P:cellular response to tumor necrosis factor"/>
    <property type="evidence" value="ECO:0007669"/>
    <property type="project" value="TreeGrafter"/>
</dbReference>